<keyword evidence="4 6" id="KW-1133">Transmembrane helix</keyword>
<comment type="similarity">
    <text evidence="2">Belongs to the unc-50 family.</text>
</comment>
<dbReference type="PANTHER" id="PTHR12841:SF6">
    <property type="entry name" value="PROTEIN UNC-50 HOMOLOG"/>
    <property type="match status" value="1"/>
</dbReference>
<protein>
    <submittedName>
        <fullName evidence="7">Uncharacterized protein</fullName>
    </submittedName>
</protein>
<dbReference type="EMBL" id="ML014152">
    <property type="protein sequence ID" value="RKP02110.1"/>
    <property type="molecule type" value="Genomic_DNA"/>
</dbReference>
<comment type="subcellular location">
    <subcellularLocation>
        <location evidence="1">Membrane</location>
        <topology evidence="1">Multi-pass membrane protein</topology>
    </subcellularLocation>
</comment>
<proteinExistence type="inferred from homology"/>
<feature type="transmembrane region" description="Helical" evidence="6">
    <location>
        <begin position="186"/>
        <end position="206"/>
    </location>
</feature>
<dbReference type="OrthoDB" id="10027013at2759"/>
<feature type="non-terminal residue" evidence="7">
    <location>
        <position position="1"/>
    </location>
</feature>
<dbReference type="InterPro" id="IPR007881">
    <property type="entry name" value="UNC-50"/>
</dbReference>
<organism evidence="7 8">
    <name type="scientific">Caulochytrium protostelioides</name>
    <dbReference type="NCBI Taxonomy" id="1555241"/>
    <lineage>
        <taxon>Eukaryota</taxon>
        <taxon>Fungi</taxon>
        <taxon>Fungi incertae sedis</taxon>
        <taxon>Chytridiomycota</taxon>
        <taxon>Chytridiomycota incertae sedis</taxon>
        <taxon>Chytridiomycetes</taxon>
        <taxon>Caulochytriales</taxon>
        <taxon>Caulochytriaceae</taxon>
        <taxon>Caulochytrium</taxon>
    </lineage>
</organism>
<dbReference type="Proteomes" id="UP000274922">
    <property type="component" value="Unassembled WGS sequence"/>
</dbReference>
<evidence type="ECO:0000256" key="1">
    <source>
        <dbReference type="ARBA" id="ARBA00004141"/>
    </source>
</evidence>
<keyword evidence="8" id="KW-1185">Reference proteome</keyword>
<evidence type="ECO:0000256" key="5">
    <source>
        <dbReference type="ARBA" id="ARBA00023136"/>
    </source>
</evidence>
<feature type="non-terminal residue" evidence="7">
    <location>
        <position position="207"/>
    </location>
</feature>
<reference evidence="8" key="1">
    <citation type="journal article" date="2018" name="Nat. Microbiol.">
        <title>Leveraging single-cell genomics to expand the fungal tree of life.</title>
        <authorList>
            <person name="Ahrendt S.R."/>
            <person name="Quandt C.A."/>
            <person name="Ciobanu D."/>
            <person name="Clum A."/>
            <person name="Salamov A."/>
            <person name="Andreopoulos B."/>
            <person name="Cheng J.F."/>
            <person name="Woyke T."/>
            <person name="Pelin A."/>
            <person name="Henrissat B."/>
            <person name="Reynolds N.K."/>
            <person name="Benny G.L."/>
            <person name="Smith M.E."/>
            <person name="James T.Y."/>
            <person name="Grigoriev I.V."/>
        </authorList>
    </citation>
    <scope>NUCLEOTIDE SEQUENCE [LARGE SCALE GENOMIC DNA]</scope>
    <source>
        <strain evidence="8">ATCC 52028</strain>
    </source>
</reference>
<evidence type="ECO:0000256" key="6">
    <source>
        <dbReference type="SAM" id="Phobius"/>
    </source>
</evidence>
<evidence type="ECO:0000256" key="4">
    <source>
        <dbReference type="ARBA" id="ARBA00022989"/>
    </source>
</evidence>
<dbReference type="AlphaFoldDB" id="A0A4P9XAF0"/>
<dbReference type="PANTHER" id="PTHR12841">
    <property type="entry name" value="PROTEIN UNC-50 HOMOLOG"/>
    <property type="match status" value="1"/>
</dbReference>
<evidence type="ECO:0000256" key="3">
    <source>
        <dbReference type="ARBA" id="ARBA00022692"/>
    </source>
</evidence>
<accession>A0A4P9XAF0</accession>
<feature type="transmembrane region" description="Helical" evidence="6">
    <location>
        <begin position="49"/>
        <end position="77"/>
    </location>
</feature>
<feature type="transmembrane region" description="Helical" evidence="6">
    <location>
        <begin position="84"/>
        <end position="102"/>
    </location>
</feature>
<evidence type="ECO:0000256" key="2">
    <source>
        <dbReference type="ARBA" id="ARBA00006293"/>
    </source>
</evidence>
<feature type="transmembrane region" description="Helical" evidence="6">
    <location>
        <begin position="152"/>
        <end position="174"/>
    </location>
</feature>
<dbReference type="Pfam" id="PF05216">
    <property type="entry name" value="UNC-50"/>
    <property type="match status" value="1"/>
</dbReference>
<keyword evidence="5 6" id="KW-0472">Membrane</keyword>
<sequence length="207" mass="23233">LRRLTRRSQMDFEAAWWHLRGLLVAPRRVYRTIAHHKQTKNQWARDDPAFVVLATAGVAVLGLLRGLFGGVGLVATLQGAVRHVLVDFLLVGVVMATATWAMANHWLVASSLLHTTDQTVEWAYAFDVHCNAAVPVFLVLDTTRLLLASWLACARWWCLLGNNTLLLVAASYYVYMTFLGYSTLPFVRRAHVLLVYPMGAFGVLWLL</sequence>
<evidence type="ECO:0000313" key="7">
    <source>
        <dbReference type="EMBL" id="RKP02110.1"/>
    </source>
</evidence>
<gene>
    <name evidence="7" type="ORF">CXG81DRAFT_1041</name>
</gene>
<dbReference type="GO" id="GO:0000139">
    <property type="term" value="C:Golgi membrane"/>
    <property type="evidence" value="ECO:0007669"/>
    <property type="project" value="TreeGrafter"/>
</dbReference>
<name>A0A4P9XAF0_9FUNG</name>
<keyword evidence="3 6" id="KW-0812">Transmembrane</keyword>
<evidence type="ECO:0000313" key="8">
    <source>
        <dbReference type="Proteomes" id="UP000274922"/>
    </source>
</evidence>
<dbReference type="STRING" id="1555241.A0A4P9XAF0"/>